<gene>
    <name evidence="2" type="ORF">YBY_01860</name>
</gene>
<dbReference type="EMBL" id="AP019537">
    <property type="protein sequence ID" value="BBJ02338.1"/>
    <property type="molecule type" value="Genomic_DNA"/>
</dbReference>
<name>A0A455WA62_MARNT</name>
<dbReference type="AlphaFoldDB" id="A0A455WA62"/>
<dbReference type="InterPro" id="IPR013196">
    <property type="entry name" value="HTH_11"/>
</dbReference>
<dbReference type="SUPFAM" id="SSF46785">
    <property type="entry name" value="Winged helix' DNA-binding domain"/>
    <property type="match status" value="1"/>
</dbReference>
<evidence type="ECO:0000313" key="2">
    <source>
        <dbReference type="EMBL" id="BBJ02338.1"/>
    </source>
</evidence>
<dbReference type="InterPro" id="IPR036390">
    <property type="entry name" value="WH_DNA-bd_sf"/>
</dbReference>
<dbReference type="Gene3D" id="1.10.10.10">
    <property type="entry name" value="Winged helix-like DNA-binding domain superfamily/Winged helix DNA-binding domain"/>
    <property type="match status" value="1"/>
</dbReference>
<sequence length="154" mass="16513">MTVSFTERGTPLAESDTLTLVQTAGMVKDRISEVAAARLRDRGYADVSASLLGFLGALDCGVNFGSEIARRLDISRQMVAKTVKELSEAGYLVQGAGPGKLKPIEFTLKGEKLMAEVRQILAEMDRELNRSAGKKGLKDLVRELDGLAGTLGTL</sequence>
<dbReference type="InterPro" id="IPR036388">
    <property type="entry name" value="WH-like_DNA-bd_sf"/>
</dbReference>
<feature type="domain" description="Helix-turn-helix type 11" evidence="1">
    <location>
        <begin position="65"/>
        <end position="94"/>
    </location>
</feature>
<reference evidence="2" key="1">
    <citation type="submission" date="2019-03" db="EMBL/GenBank/DDBJ databases">
        <title>Whole genome analysis of nitrate-reducing bacteria Marinobacter hydrocarbonoclasticus YB03.</title>
        <authorList>
            <person name="Azam A.H."/>
            <person name="Yuk S.R."/>
            <person name="Kamarisima K."/>
            <person name="Miyanaga K."/>
            <person name="Tanji Y."/>
        </authorList>
    </citation>
    <scope>NUCLEOTIDE SEQUENCE</scope>
    <source>
        <strain evidence="2">YB03</strain>
    </source>
</reference>
<proteinExistence type="predicted"/>
<dbReference type="Pfam" id="PF08279">
    <property type="entry name" value="HTH_11"/>
    <property type="match status" value="1"/>
</dbReference>
<protein>
    <recommendedName>
        <fullName evidence="1">Helix-turn-helix type 11 domain-containing protein</fullName>
    </recommendedName>
</protein>
<organism evidence="2">
    <name type="scientific">Marinobacter nauticus</name>
    <name type="common">Marinobacter hydrocarbonoclasticus</name>
    <name type="synonym">Marinobacter aquaeolei</name>
    <dbReference type="NCBI Taxonomy" id="2743"/>
    <lineage>
        <taxon>Bacteria</taxon>
        <taxon>Pseudomonadati</taxon>
        <taxon>Pseudomonadota</taxon>
        <taxon>Gammaproteobacteria</taxon>
        <taxon>Pseudomonadales</taxon>
        <taxon>Marinobacteraceae</taxon>
        <taxon>Marinobacter</taxon>
    </lineage>
</organism>
<accession>A0A455WA62</accession>
<evidence type="ECO:0000259" key="1">
    <source>
        <dbReference type="Pfam" id="PF08279"/>
    </source>
</evidence>